<gene>
    <name evidence="3" type="ORF">E5982_02945</name>
    <name evidence="2" type="ORF">FHR31_000845</name>
</gene>
<dbReference type="GeneID" id="93356853"/>
<dbReference type="EMBL" id="JACHYA010000002">
    <property type="protein sequence ID" value="MBB3171033.1"/>
    <property type="molecule type" value="Genomic_DNA"/>
</dbReference>
<dbReference type="EMBL" id="SSTM01000002">
    <property type="protein sequence ID" value="TJW11193.1"/>
    <property type="molecule type" value="Genomic_DNA"/>
</dbReference>
<keyword evidence="4" id="KW-1185">Reference proteome</keyword>
<feature type="transmembrane region" description="Helical" evidence="1">
    <location>
        <begin position="216"/>
        <end position="238"/>
    </location>
</feature>
<dbReference type="Proteomes" id="UP000530850">
    <property type="component" value="Unassembled WGS sequence"/>
</dbReference>
<dbReference type="Proteomes" id="UP000309454">
    <property type="component" value="Unassembled WGS sequence"/>
</dbReference>
<name>A0A3N0A9Y8_9ACTN</name>
<reference evidence="2 5" key="2">
    <citation type="submission" date="2020-08" db="EMBL/GenBank/DDBJ databases">
        <title>Sequencing the genomes of 1000 actinobacteria strains.</title>
        <authorList>
            <person name="Klenk H.-P."/>
        </authorList>
    </citation>
    <scope>NUCLEOTIDE SEQUENCE [LARGE SCALE GENOMIC DNA]</scope>
    <source>
        <strain evidence="2 5">DSM 22242</strain>
    </source>
</reference>
<evidence type="ECO:0000313" key="3">
    <source>
        <dbReference type="EMBL" id="TJW11193.1"/>
    </source>
</evidence>
<dbReference type="PANTHER" id="PTHR37305:SF1">
    <property type="entry name" value="MEMBRANE PROTEIN"/>
    <property type="match status" value="1"/>
</dbReference>
<feature type="transmembrane region" description="Helical" evidence="1">
    <location>
        <begin position="398"/>
        <end position="420"/>
    </location>
</feature>
<evidence type="ECO:0000313" key="5">
    <source>
        <dbReference type="Proteomes" id="UP000530850"/>
    </source>
</evidence>
<dbReference type="AlphaFoldDB" id="A0A3N0A9Y8"/>
<sequence length="426" mass="45728">MRSLICFELKKIITRKSTWVSAVALYALLCVLMAANILQAVAYDNETGQRYSGLTAINYEKSIVKPHAGLLTPQLISEEITGYQQEAFATVSPQEVVDLSSAAAYDLMEELLPAAECARLQSPYYGYLLSPWAQNGSGAFQTAARMQLDGTDPSTFYEALQAKTLRQLDAGLDPSSAAPLTNAEYDFWKQKVEALPTPFEYGYAGGWQDLLNCLSFLVFGMLAICIGLTPVFCGEYAARTDAVLLATRYGRTRLIAAKVAASLLFATAYYLLYAATIAGIILACYGTDGAHLPIQVLVSTSPYNITVSQAVWLGMGVSYVMTLGFTGLTLLLSSRLRSQVAVFAIDACLLLITGFVGTSAKGLLLKLFSLFPINGLSVGVLAKNFLSYSAGPLVLEPATAIALTWFVAAAASIAAAALIFRRHQVA</sequence>
<protein>
    <submittedName>
        <fullName evidence="3">ABC transporter permease</fullName>
    </submittedName>
    <submittedName>
        <fullName evidence="2">ABC-type transport system involved in multi-copper enzyme maturation permease subunit</fullName>
    </submittedName>
</protein>
<evidence type="ECO:0000256" key="1">
    <source>
        <dbReference type="SAM" id="Phobius"/>
    </source>
</evidence>
<dbReference type="GO" id="GO:0005886">
    <property type="term" value="C:plasma membrane"/>
    <property type="evidence" value="ECO:0007669"/>
    <property type="project" value="UniProtKB-SubCell"/>
</dbReference>
<accession>A0A3N0A9Y8</accession>
<dbReference type="OrthoDB" id="1700423at2"/>
<proteinExistence type="predicted"/>
<keyword evidence="1" id="KW-1133">Transmembrane helix</keyword>
<comment type="caution">
    <text evidence="2">The sequence shown here is derived from an EMBL/GenBank/DDBJ whole genome shotgun (WGS) entry which is preliminary data.</text>
</comment>
<feature type="transmembrane region" description="Helical" evidence="1">
    <location>
        <begin position="340"/>
        <end position="357"/>
    </location>
</feature>
<organism evidence="2 5">
    <name type="scientific">Parvibacter caecicola</name>
    <dbReference type="NCBI Taxonomy" id="747645"/>
    <lineage>
        <taxon>Bacteria</taxon>
        <taxon>Bacillati</taxon>
        <taxon>Actinomycetota</taxon>
        <taxon>Coriobacteriia</taxon>
        <taxon>Coriobacteriales</taxon>
        <taxon>Coriobacteriaceae</taxon>
        <taxon>Parvibacter</taxon>
    </lineage>
</organism>
<dbReference type="RefSeq" id="WP_123185540.1">
    <property type="nucleotide sequence ID" value="NZ_CAPYQC010000012.1"/>
</dbReference>
<dbReference type="PANTHER" id="PTHR37305">
    <property type="entry name" value="INTEGRAL MEMBRANE PROTEIN-RELATED"/>
    <property type="match status" value="1"/>
</dbReference>
<feature type="transmembrane region" description="Helical" evidence="1">
    <location>
        <begin position="259"/>
        <end position="283"/>
    </location>
</feature>
<feature type="transmembrane region" description="Helical" evidence="1">
    <location>
        <begin position="310"/>
        <end position="333"/>
    </location>
</feature>
<dbReference type="GO" id="GO:0140359">
    <property type="term" value="F:ABC-type transporter activity"/>
    <property type="evidence" value="ECO:0007669"/>
    <property type="project" value="InterPro"/>
</dbReference>
<keyword evidence="1" id="KW-0472">Membrane</keyword>
<reference evidence="3 4" key="1">
    <citation type="submission" date="2019-04" db="EMBL/GenBank/DDBJ databases">
        <title>Microbes associate with the intestines of laboratory mice.</title>
        <authorList>
            <person name="Navarre W."/>
            <person name="Wong E."/>
            <person name="Huang K.C."/>
            <person name="Tropini C."/>
            <person name="Ng K."/>
            <person name="Yu B."/>
        </authorList>
    </citation>
    <scope>NUCLEOTIDE SEQUENCE [LARGE SCALE GENOMIC DNA]</scope>
    <source>
        <strain evidence="3 4">NM48_B13</strain>
    </source>
</reference>
<dbReference type="Pfam" id="PF12679">
    <property type="entry name" value="ABC2_membrane_2"/>
    <property type="match status" value="1"/>
</dbReference>
<evidence type="ECO:0000313" key="4">
    <source>
        <dbReference type="Proteomes" id="UP000309454"/>
    </source>
</evidence>
<evidence type="ECO:0000313" key="2">
    <source>
        <dbReference type="EMBL" id="MBB3171033.1"/>
    </source>
</evidence>
<keyword evidence="1" id="KW-0812">Transmembrane</keyword>